<comment type="caution">
    <text evidence="1">The sequence shown here is derived from an EMBL/GenBank/DDBJ whole genome shotgun (WGS) entry which is preliminary data.</text>
</comment>
<sequence>MRSDRRWCYGTNKPPDPGFVFYYAGRPKRLSDQSSEDLDAPLYIDQEYVVMSERVYSGTRYVSWVKSAANAYPNVAAEFQIQGNSTSNRVESRSNFAAIPTGGSITTHLKRAAR</sequence>
<keyword evidence="2" id="KW-1185">Reference proteome</keyword>
<dbReference type="AlphaFoldDB" id="A0AAW1ALT3"/>
<dbReference type="EMBL" id="JAWNGG020000007">
    <property type="protein sequence ID" value="KAK9309898.1"/>
    <property type="molecule type" value="Genomic_DNA"/>
</dbReference>
<proteinExistence type="predicted"/>
<evidence type="ECO:0000313" key="1">
    <source>
        <dbReference type="EMBL" id="KAK9309898.1"/>
    </source>
</evidence>
<reference evidence="1 2" key="1">
    <citation type="submission" date="2024-05" db="EMBL/GenBank/DDBJ databases">
        <title>The nuclear and mitochondrial genome assemblies of Tetragonisca angustula (Apidae: Meliponini), a tiny yet remarkable pollinator in the Neotropics.</title>
        <authorList>
            <person name="Ferrari R."/>
            <person name="Ricardo P.C."/>
            <person name="Dias F.C."/>
            <person name="Araujo N.S."/>
            <person name="Soares D.O."/>
            <person name="Zhou Q.-S."/>
            <person name="Zhu C.-D."/>
            <person name="Coutinho L."/>
            <person name="Airas M.C."/>
            <person name="Batista T.M."/>
        </authorList>
    </citation>
    <scope>NUCLEOTIDE SEQUENCE [LARGE SCALE GENOMIC DNA]</scope>
    <source>
        <strain evidence="1">ASF017062</strain>
        <tissue evidence="1">Abdomen</tissue>
    </source>
</reference>
<dbReference type="Proteomes" id="UP001432146">
    <property type="component" value="Unassembled WGS sequence"/>
</dbReference>
<gene>
    <name evidence="1" type="ORF">QLX08_000544</name>
</gene>
<accession>A0AAW1ALT3</accession>
<evidence type="ECO:0000313" key="2">
    <source>
        <dbReference type="Proteomes" id="UP001432146"/>
    </source>
</evidence>
<protein>
    <submittedName>
        <fullName evidence="1">Uncharacterized protein</fullName>
    </submittedName>
</protein>
<name>A0AAW1ALT3_9HYME</name>
<organism evidence="1 2">
    <name type="scientific">Tetragonisca angustula</name>
    <dbReference type="NCBI Taxonomy" id="166442"/>
    <lineage>
        <taxon>Eukaryota</taxon>
        <taxon>Metazoa</taxon>
        <taxon>Ecdysozoa</taxon>
        <taxon>Arthropoda</taxon>
        <taxon>Hexapoda</taxon>
        <taxon>Insecta</taxon>
        <taxon>Pterygota</taxon>
        <taxon>Neoptera</taxon>
        <taxon>Endopterygota</taxon>
        <taxon>Hymenoptera</taxon>
        <taxon>Apocrita</taxon>
        <taxon>Aculeata</taxon>
        <taxon>Apoidea</taxon>
        <taxon>Anthophila</taxon>
        <taxon>Apidae</taxon>
        <taxon>Tetragonisca</taxon>
    </lineage>
</organism>